<sequence>MKTRVAQVGPHRVQKNHCVVIFEEAHGEIESFPVDAARSVPRMWHCAALAAMHTRMAAKAGAADNTILMRSHVNRMFTLHLHVHGHELRTLSPFPLLRPLCEPNCGFACRWELRRGRKSELEENIRRYSGFNHIGRMGLFNGMRELFGCRYVMRTRARPNRARPRVVFLHHQQPPRTSRQLDSRSANAKSSNRSQGMAAAAAEPAMGAAHQEGVSIPPLFTTNPPIRDALQTESSLLQDETIEECLPFLAAQGEGHEKHNAHGVPHLYRDRHVKFLHKQLGLLPAMFKAADPSRPWIFYWCLAGMSLLGEDVAPYRARLMETVRPMQNETGGFAGGFGQTSHLATTYATVLALALVGGDDAYDVIDRRGMWKWLCSLKQPDGGFQMAVGGEEDVRGAYCAAVLISLLNIPLELSPDSPARASGHTDLFSGLGEWVRRCQTYEGGVSAKAGVEAHGAYAFCALGCLSILDSPHRSIPKYLDVPRLLSWLSARQYAPEGGFSGRTNKLVDGCYSHWVGGCWPLIEAALYGPAAPAADCTPMQADDSLFSRNALIRYILCCGQDLSKRGGLRDKPSKYSDAYHTCYVLSGLSSAQHKWTFVSARAGAAVLDGDVWSVSPHVKGEQIFDEEDRVCTTHPVFVIPQHKAESCQKYFASKQGF</sequence>
<keyword evidence="6 9" id="KW-0479">Metal-binding</keyword>
<evidence type="ECO:0000256" key="5">
    <source>
        <dbReference type="ARBA" id="ARBA00022679"/>
    </source>
</evidence>
<evidence type="ECO:0000256" key="7">
    <source>
        <dbReference type="ARBA" id="ARBA00022737"/>
    </source>
</evidence>
<evidence type="ECO:0000313" key="13">
    <source>
        <dbReference type="Proteomes" id="UP001287286"/>
    </source>
</evidence>
<evidence type="ECO:0000259" key="11">
    <source>
        <dbReference type="Pfam" id="PF00432"/>
    </source>
</evidence>
<name>A0ABR0CAE4_PURLI</name>
<feature type="compositionally biased region" description="Low complexity" evidence="10">
    <location>
        <begin position="183"/>
        <end position="208"/>
    </location>
</feature>
<evidence type="ECO:0000256" key="6">
    <source>
        <dbReference type="ARBA" id="ARBA00022723"/>
    </source>
</evidence>
<dbReference type="InterPro" id="IPR045089">
    <property type="entry name" value="PGGT1B-like"/>
</dbReference>
<evidence type="ECO:0000256" key="9">
    <source>
        <dbReference type="RuleBase" id="RU365056"/>
    </source>
</evidence>
<reference evidence="12 13" key="1">
    <citation type="journal article" date="2024" name="Microbiol. Resour. Announc.">
        <title>Genome annotations for the ascomycete fungi Trichoderma harzianum, Trichoderma aggressivum, and Purpureocillium lilacinum.</title>
        <authorList>
            <person name="Beijen E.P.W."/>
            <person name="Ohm R.A."/>
        </authorList>
    </citation>
    <scope>NUCLEOTIDE SEQUENCE [LARGE SCALE GENOMIC DNA]</scope>
    <source>
        <strain evidence="12 13">CBS 150709</strain>
    </source>
</reference>
<dbReference type="SUPFAM" id="SSF48239">
    <property type="entry name" value="Terpenoid cyclases/Protein prenyltransferases"/>
    <property type="match status" value="1"/>
</dbReference>
<comment type="function">
    <text evidence="9">Catalyzes the transfer of a farnesyl moiety from farnesyl diphosphate to a cysteine at the fourth position from the C-terminus of several proteins. The beta subunit is responsible for peptide-binding.</text>
</comment>
<comment type="subunit">
    <text evidence="9">Heterodimer of an alpha and a beta subunit.</text>
</comment>
<dbReference type="Pfam" id="PF00432">
    <property type="entry name" value="Prenyltrans"/>
    <property type="match status" value="1"/>
</dbReference>
<dbReference type="CDD" id="cd02893">
    <property type="entry name" value="FTase"/>
    <property type="match status" value="1"/>
</dbReference>
<evidence type="ECO:0000256" key="8">
    <source>
        <dbReference type="ARBA" id="ARBA00022833"/>
    </source>
</evidence>
<evidence type="ECO:0000256" key="3">
    <source>
        <dbReference type="ARBA" id="ARBA00015798"/>
    </source>
</evidence>
<keyword evidence="4 9" id="KW-0637">Prenyltransferase</keyword>
<dbReference type="InterPro" id="IPR008930">
    <property type="entry name" value="Terpenoid_cyclase/PrenylTrfase"/>
</dbReference>
<keyword evidence="7" id="KW-0677">Repeat</keyword>
<comment type="cofactor">
    <cofactor evidence="9">
        <name>Zn(2+)</name>
        <dbReference type="ChEBI" id="CHEBI:29105"/>
    </cofactor>
    <text evidence="9">Binds 1 zinc ion per subunit.</text>
</comment>
<comment type="similarity">
    <text evidence="1 9">Belongs to the protein prenyltransferase subunit beta family.</text>
</comment>
<comment type="caution">
    <text evidence="12">The sequence shown here is derived from an EMBL/GenBank/DDBJ whole genome shotgun (WGS) entry which is preliminary data.</text>
</comment>
<dbReference type="InterPro" id="IPR026872">
    <property type="entry name" value="FTB"/>
</dbReference>
<dbReference type="Proteomes" id="UP001287286">
    <property type="component" value="Unassembled WGS sequence"/>
</dbReference>
<organism evidence="12 13">
    <name type="scientific">Purpureocillium lilacinum</name>
    <name type="common">Paecilomyces lilacinus</name>
    <dbReference type="NCBI Taxonomy" id="33203"/>
    <lineage>
        <taxon>Eukaryota</taxon>
        <taxon>Fungi</taxon>
        <taxon>Dikarya</taxon>
        <taxon>Ascomycota</taxon>
        <taxon>Pezizomycotina</taxon>
        <taxon>Sordariomycetes</taxon>
        <taxon>Hypocreomycetidae</taxon>
        <taxon>Hypocreales</taxon>
        <taxon>Ophiocordycipitaceae</taxon>
        <taxon>Purpureocillium</taxon>
    </lineage>
</organism>
<dbReference type="InterPro" id="IPR001330">
    <property type="entry name" value="Prenyltrans"/>
</dbReference>
<gene>
    <name evidence="12" type="ORF">Purlil1_2297</name>
</gene>
<accession>A0ABR0CAE4</accession>
<keyword evidence="8 9" id="KW-0862">Zinc</keyword>
<evidence type="ECO:0000256" key="2">
    <source>
        <dbReference type="ARBA" id="ARBA00012702"/>
    </source>
</evidence>
<keyword evidence="5 9" id="KW-0808">Transferase</keyword>
<evidence type="ECO:0000256" key="10">
    <source>
        <dbReference type="SAM" id="MobiDB-lite"/>
    </source>
</evidence>
<dbReference type="EC" id="2.5.1.58" evidence="2 9"/>
<dbReference type="PANTHER" id="PTHR11774">
    <property type="entry name" value="GERANYLGERANYL TRANSFERASE TYPE BETA SUBUNIT"/>
    <property type="match status" value="1"/>
</dbReference>
<dbReference type="EMBL" id="JAWRVI010000006">
    <property type="protein sequence ID" value="KAK4093140.1"/>
    <property type="molecule type" value="Genomic_DNA"/>
</dbReference>
<keyword evidence="13" id="KW-1185">Reference proteome</keyword>
<dbReference type="PANTHER" id="PTHR11774:SF6">
    <property type="entry name" value="PROTEIN FARNESYLTRANSFERASE SUBUNIT BETA"/>
    <property type="match status" value="1"/>
</dbReference>
<comment type="catalytic activity">
    <reaction evidence="9">
        <text>L-cysteinyl-[protein] + (2E,6E)-farnesyl diphosphate = S-(2E,6E)-farnesyl-L-cysteinyl-[protein] + diphosphate</text>
        <dbReference type="Rhea" id="RHEA:13345"/>
        <dbReference type="Rhea" id="RHEA-COMP:10131"/>
        <dbReference type="Rhea" id="RHEA-COMP:11535"/>
        <dbReference type="ChEBI" id="CHEBI:29950"/>
        <dbReference type="ChEBI" id="CHEBI:33019"/>
        <dbReference type="ChEBI" id="CHEBI:86019"/>
        <dbReference type="ChEBI" id="CHEBI:175763"/>
    </reaction>
</comment>
<evidence type="ECO:0000256" key="1">
    <source>
        <dbReference type="ARBA" id="ARBA00010497"/>
    </source>
</evidence>
<dbReference type="Gene3D" id="1.50.10.20">
    <property type="match status" value="1"/>
</dbReference>
<evidence type="ECO:0000256" key="4">
    <source>
        <dbReference type="ARBA" id="ARBA00022602"/>
    </source>
</evidence>
<feature type="domain" description="Prenyltransferase alpha-alpha toroid" evidence="11">
    <location>
        <begin position="267"/>
        <end position="639"/>
    </location>
</feature>
<feature type="region of interest" description="Disordered" evidence="10">
    <location>
        <begin position="170"/>
        <end position="208"/>
    </location>
</feature>
<evidence type="ECO:0000313" key="12">
    <source>
        <dbReference type="EMBL" id="KAK4093140.1"/>
    </source>
</evidence>
<proteinExistence type="inferred from homology"/>
<protein>
    <recommendedName>
        <fullName evidence="3 9">Protein farnesyltransferase subunit beta</fullName>
        <shortName evidence="9">FTase-beta</shortName>
        <ecNumber evidence="2 9">2.5.1.58</ecNumber>
    </recommendedName>
</protein>